<sequence length="791" mass="85239">MPLRSFPRAAVLAAACLFALPGVVAAAESAPDIAAEWQALLAGGNDPKVYSAFSVAIDVLDEQEQVVEAACREQADALEQAARDAALSAFVVHTAYRCAEARGDEDAAERHAARFAAVARHALAMSNPDREAPPIRVLAGRDIYTILRASGLEWRYERFEPFPQGRHLVVLVAAWDPEKQIERLLRFDYLEPLLVLRGRPGEVRFPVPRIEARQALARDLANARMLIGRDWLAAIAAGREAEGPARVAALREVANDGGILASSVWFHTCVRMPHPQCGEELLDVLLPRAEAGHAFALVHVAAAYAAGVGVTRDEDAAMQLLDRANARLPGGAAVLQYARLLQEVDVTPTPALRERLVAAAAAGNAQAEVVLLEDGWRDTADAERRLTEAQEAALRRHAEAGSVAALDELAADRLRRERTDDALPWLRRAAALGSPYAQRVLANLLERGGGDAAEVRRLREQSAQGGDALAMLLLGWQDEGEGRTADALQWYSGAAVYALPAGRVAYARLLLQTDASADAARRAVNQLAEADSPEARRMLAMLHLEGERVPRDPAKARALLEADAARGDRSSQATLARSLLEGRFGAPDADEAQRWLRDGLAEFHPVTVDAWAMYLAYESGEADGRERAVALYREALAKRPEAMLFNNAAWLMCTTAGLDATVRREGLEAARRIGDPEAVGADAMPLGYLDTVAACHAAVGEFARASALQQRVVDAIAASDADDPSLPAMRERLAHYRDGRAWLETPEAVAAQRAADEAAATAARAERERGVAPADGEDALRYRGVNKGQKP</sequence>
<dbReference type="EMBL" id="AWXU01000037">
    <property type="protein sequence ID" value="KFN49344.1"/>
    <property type="molecule type" value="Genomic_DNA"/>
</dbReference>
<protein>
    <recommendedName>
        <fullName evidence="5">Sel1 repeat family protein</fullName>
    </recommendedName>
</protein>
<keyword evidence="2" id="KW-0732">Signal</keyword>
<dbReference type="AlphaFoldDB" id="A0A091BEW0"/>
<dbReference type="InterPro" id="IPR006597">
    <property type="entry name" value="Sel1-like"/>
</dbReference>
<evidence type="ECO:0000313" key="3">
    <source>
        <dbReference type="EMBL" id="KFN49344.1"/>
    </source>
</evidence>
<reference evidence="3 4" key="1">
    <citation type="submission" date="2013-09" db="EMBL/GenBank/DDBJ databases">
        <title>Genome sequencing of Arenimonas composti.</title>
        <authorList>
            <person name="Chen F."/>
            <person name="Wang G."/>
        </authorList>
    </citation>
    <scope>NUCLEOTIDE SEQUENCE [LARGE SCALE GENOMIC DNA]</scope>
    <source>
        <strain evidence="3 4">TR7-09</strain>
    </source>
</reference>
<dbReference type="SUPFAM" id="SSF81901">
    <property type="entry name" value="HCP-like"/>
    <property type="match status" value="2"/>
</dbReference>
<dbReference type="InterPro" id="IPR011990">
    <property type="entry name" value="TPR-like_helical_dom_sf"/>
</dbReference>
<evidence type="ECO:0000313" key="4">
    <source>
        <dbReference type="Proteomes" id="UP000029391"/>
    </source>
</evidence>
<feature type="region of interest" description="Disordered" evidence="1">
    <location>
        <begin position="753"/>
        <end position="791"/>
    </location>
</feature>
<comment type="caution">
    <text evidence="3">The sequence shown here is derived from an EMBL/GenBank/DDBJ whole genome shotgun (WGS) entry which is preliminary data.</text>
</comment>
<evidence type="ECO:0000256" key="1">
    <source>
        <dbReference type="SAM" id="MobiDB-lite"/>
    </source>
</evidence>
<keyword evidence="4" id="KW-1185">Reference proteome</keyword>
<dbReference type="OrthoDB" id="6019942at2"/>
<dbReference type="PANTHER" id="PTHR11102:SF160">
    <property type="entry name" value="ERAD-ASSOCIATED E3 UBIQUITIN-PROTEIN LIGASE COMPONENT HRD3"/>
    <property type="match status" value="1"/>
</dbReference>
<dbReference type="Proteomes" id="UP000029391">
    <property type="component" value="Unassembled WGS sequence"/>
</dbReference>
<evidence type="ECO:0000256" key="2">
    <source>
        <dbReference type="SAM" id="SignalP"/>
    </source>
</evidence>
<name>A0A091BEW0_9GAMM</name>
<dbReference type="SMART" id="SM00671">
    <property type="entry name" value="SEL1"/>
    <property type="match status" value="4"/>
</dbReference>
<dbReference type="InterPro" id="IPR050767">
    <property type="entry name" value="Sel1_AlgK"/>
</dbReference>
<proteinExistence type="predicted"/>
<dbReference type="RefSeq" id="WP_043797823.1">
    <property type="nucleotide sequence ID" value="NZ_AUFF01000003.1"/>
</dbReference>
<gene>
    <name evidence="3" type="ORF">P873_11265</name>
</gene>
<dbReference type="STRING" id="1121013.GCA_000426365_01660"/>
<organism evidence="3 4">
    <name type="scientific">Arenimonas composti TR7-09 = DSM 18010</name>
    <dbReference type="NCBI Taxonomy" id="1121013"/>
    <lineage>
        <taxon>Bacteria</taxon>
        <taxon>Pseudomonadati</taxon>
        <taxon>Pseudomonadota</taxon>
        <taxon>Gammaproteobacteria</taxon>
        <taxon>Lysobacterales</taxon>
        <taxon>Lysobacteraceae</taxon>
        <taxon>Arenimonas</taxon>
    </lineage>
</organism>
<dbReference type="Gene3D" id="1.25.40.10">
    <property type="entry name" value="Tetratricopeptide repeat domain"/>
    <property type="match status" value="3"/>
</dbReference>
<feature type="signal peptide" evidence="2">
    <location>
        <begin position="1"/>
        <end position="26"/>
    </location>
</feature>
<feature type="compositionally biased region" description="Low complexity" evidence="1">
    <location>
        <begin position="753"/>
        <end position="763"/>
    </location>
</feature>
<dbReference type="PANTHER" id="PTHR11102">
    <property type="entry name" value="SEL-1-LIKE PROTEIN"/>
    <property type="match status" value="1"/>
</dbReference>
<accession>A0A091BEW0</accession>
<evidence type="ECO:0008006" key="5">
    <source>
        <dbReference type="Google" id="ProtNLM"/>
    </source>
</evidence>
<feature type="chain" id="PRO_5001869728" description="Sel1 repeat family protein" evidence="2">
    <location>
        <begin position="27"/>
        <end position="791"/>
    </location>
</feature>